<evidence type="ECO:0000313" key="1">
    <source>
        <dbReference type="EMBL" id="KAK2555414.1"/>
    </source>
</evidence>
<organism evidence="1 2">
    <name type="scientific">Acropora cervicornis</name>
    <name type="common">Staghorn coral</name>
    <dbReference type="NCBI Taxonomy" id="6130"/>
    <lineage>
        <taxon>Eukaryota</taxon>
        <taxon>Metazoa</taxon>
        <taxon>Cnidaria</taxon>
        <taxon>Anthozoa</taxon>
        <taxon>Hexacorallia</taxon>
        <taxon>Scleractinia</taxon>
        <taxon>Astrocoeniina</taxon>
        <taxon>Acroporidae</taxon>
        <taxon>Acropora</taxon>
    </lineage>
</organism>
<proteinExistence type="predicted"/>
<reference evidence="1" key="1">
    <citation type="journal article" date="2023" name="G3 (Bethesda)">
        <title>Whole genome assembly and annotation of the endangered Caribbean coral Acropora cervicornis.</title>
        <authorList>
            <person name="Selwyn J.D."/>
            <person name="Vollmer S.V."/>
        </authorList>
    </citation>
    <scope>NUCLEOTIDE SEQUENCE</scope>
    <source>
        <strain evidence="1">K2</strain>
    </source>
</reference>
<protein>
    <submittedName>
        <fullName evidence="1">Uncharacterized protein</fullName>
    </submittedName>
</protein>
<comment type="caution">
    <text evidence="1">The sequence shown here is derived from an EMBL/GenBank/DDBJ whole genome shotgun (WGS) entry which is preliminary data.</text>
</comment>
<dbReference type="Proteomes" id="UP001249851">
    <property type="component" value="Unassembled WGS sequence"/>
</dbReference>
<keyword evidence="2" id="KW-1185">Reference proteome</keyword>
<gene>
    <name evidence="1" type="ORF">P5673_023059</name>
</gene>
<reference evidence="1" key="2">
    <citation type="journal article" date="2023" name="Science">
        <title>Genomic signatures of disease resistance in endangered staghorn corals.</title>
        <authorList>
            <person name="Vollmer S.V."/>
            <person name="Selwyn J.D."/>
            <person name="Despard B.A."/>
            <person name="Roesel C.L."/>
        </authorList>
    </citation>
    <scope>NUCLEOTIDE SEQUENCE</scope>
    <source>
        <strain evidence="1">K2</strain>
    </source>
</reference>
<accession>A0AAD9Q6E7</accession>
<sequence>MLRPVYASLRQTGDEILPYIDDSYLPGDTEQECWQSVKKTALLLQDSSPTLTSQYFYRKNSAKFYLEWWVNNIQRSETKISPPNPDVVTTTDASKQGWGAVRDHLCTGGHWSPAESSLHCVHCVTIGTLRYEDGTF</sequence>
<dbReference type="EMBL" id="JARQWQ010000063">
    <property type="protein sequence ID" value="KAK2555414.1"/>
    <property type="molecule type" value="Genomic_DNA"/>
</dbReference>
<evidence type="ECO:0000313" key="2">
    <source>
        <dbReference type="Proteomes" id="UP001249851"/>
    </source>
</evidence>
<dbReference type="AlphaFoldDB" id="A0AAD9Q6E7"/>
<name>A0AAD9Q6E7_ACRCE</name>